<gene>
    <name evidence="2" type="primary">Shcbp1alpha</name>
</gene>
<evidence type="ECO:0000256" key="1">
    <source>
        <dbReference type="SAM" id="MobiDB-lite"/>
    </source>
</evidence>
<feature type="non-terminal residue" evidence="2">
    <location>
        <position position="43"/>
    </location>
</feature>
<organism evidence="2">
    <name type="scientific">Xenopus borealis</name>
    <name type="common">Kenyan clawed frog</name>
    <dbReference type="NCBI Taxonomy" id="8354"/>
    <lineage>
        <taxon>Eukaryota</taxon>
        <taxon>Metazoa</taxon>
        <taxon>Chordata</taxon>
        <taxon>Craniata</taxon>
        <taxon>Vertebrata</taxon>
        <taxon>Euteleostomi</taxon>
        <taxon>Amphibia</taxon>
        <taxon>Batrachia</taxon>
        <taxon>Anura</taxon>
        <taxon>Pipoidea</taxon>
        <taxon>Pipidae</taxon>
        <taxon>Xenopodinae</taxon>
        <taxon>Xenopus</taxon>
        <taxon>Xenopus</taxon>
    </lineage>
</organism>
<sequence>KNSHNEELDSGHLDNMIEEQASSNILQPNLNEAIGVEDKAIEK</sequence>
<feature type="compositionally biased region" description="Basic and acidic residues" evidence="1">
    <location>
        <begin position="1"/>
        <end position="12"/>
    </location>
</feature>
<reference evidence="2" key="1">
    <citation type="journal article" date="2008" name="BMC Evol. Biol.">
        <title>Duplicate gene evolution and expression in the wake of vertebrate allopolyploidization.</title>
        <authorList>
            <person name="Chain F.J."/>
            <person name="Ilieva D."/>
            <person name="Evans B.J."/>
        </authorList>
    </citation>
    <scope>NUCLEOTIDE SEQUENCE</scope>
    <source>
        <tissue evidence="2">Testis</tissue>
    </source>
</reference>
<accession>B2L4R1</accession>
<feature type="non-terminal residue" evidence="2">
    <location>
        <position position="1"/>
    </location>
</feature>
<dbReference type="EMBL" id="EU441579">
    <property type="protein sequence ID" value="ACC54921.1"/>
    <property type="molecule type" value="mRNA"/>
</dbReference>
<proteinExistence type="evidence at transcript level"/>
<evidence type="ECO:0000313" key="2">
    <source>
        <dbReference type="EMBL" id="ACC54921.1"/>
    </source>
</evidence>
<feature type="region of interest" description="Disordered" evidence="1">
    <location>
        <begin position="1"/>
        <end position="24"/>
    </location>
</feature>
<name>B2L4R1_XENBO</name>
<protein>
    <submittedName>
        <fullName evidence="2">SHC SH2-domain bindinG-protein 1 alpha</fullName>
    </submittedName>
</protein>
<reference evidence="2" key="2">
    <citation type="submission" date="2008-02" db="EMBL/GenBank/DDBJ databases">
        <authorList>
            <person name="Chain F.J.J."/>
            <person name="Ilieva D."/>
            <person name="Evans B.J."/>
        </authorList>
    </citation>
    <scope>NUCLEOTIDE SEQUENCE</scope>
    <source>
        <tissue evidence="2">Testis</tissue>
    </source>
</reference>
<dbReference type="AlphaFoldDB" id="B2L4R1"/>